<dbReference type="InterPro" id="IPR018492">
    <property type="entry name" value="Ribosomal_eL8/Nhp2"/>
</dbReference>
<reference evidence="4 5" key="2">
    <citation type="submission" date="2018-11" db="EMBL/GenBank/DDBJ databases">
        <authorList>
            <consortium name="Pathogen Informatics"/>
        </authorList>
    </citation>
    <scope>NUCLEOTIDE SEQUENCE [LARGE SCALE GENOMIC DNA]</scope>
</reference>
<dbReference type="Pfam" id="PF01248">
    <property type="entry name" value="Ribosomal_L7Ae"/>
    <property type="match status" value="1"/>
</dbReference>
<gene>
    <name evidence="4" type="ORF">ASIM_LOCUS5188</name>
</gene>
<dbReference type="OrthoDB" id="5364946at2759"/>
<dbReference type="InterPro" id="IPR029064">
    <property type="entry name" value="Ribosomal_eL30-like_sf"/>
</dbReference>
<dbReference type="WBParaSite" id="ASIM_0000538801-mRNA-1">
    <property type="protein sequence ID" value="ASIM_0000538801-mRNA-1"/>
    <property type="gene ID" value="ASIM_0000538801"/>
</dbReference>
<evidence type="ECO:0000313" key="6">
    <source>
        <dbReference type="WBParaSite" id="ASIM_0000538801-mRNA-1"/>
    </source>
</evidence>
<evidence type="ECO:0000313" key="4">
    <source>
        <dbReference type="EMBL" id="VDK25135.1"/>
    </source>
</evidence>
<feature type="domain" description="Ribosomal protein eL8/eL30/eS12/Gadd45" evidence="3">
    <location>
        <begin position="41"/>
        <end position="111"/>
    </location>
</feature>
<keyword evidence="2" id="KW-0687">Ribonucleoprotein</keyword>
<dbReference type="PRINTS" id="PR00881">
    <property type="entry name" value="L7ARS6FAMILY"/>
</dbReference>
<dbReference type="Gene3D" id="3.30.1330.30">
    <property type="match status" value="1"/>
</dbReference>
<evidence type="ECO:0000313" key="5">
    <source>
        <dbReference type="Proteomes" id="UP000267096"/>
    </source>
</evidence>
<comment type="similarity">
    <text evidence="1">Belongs to the eukaryotic ribosomal protein eL8 family.</text>
</comment>
<protein>
    <submittedName>
        <fullName evidence="6">Ribosomal_L7Ae domain-containing protein</fullName>
    </submittedName>
</protein>
<dbReference type="Proteomes" id="UP000267096">
    <property type="component" value="Unassembled WGS sequence"/>
</dbReference>
<proteinExistence type="inferred from homology"/>
<keyword evidence="5" id="KW-1185">Reference proteome</keyword>
<evidence type="ECO:0000256" key="2">
    <source>
        <dbReference type="ARBA" id="ARBA00023274"/>
    </source>
</evidence>
<evidence type="ECO:0000259" key="3">
    <source>
        <dbReference type="Pfam" id="PF01248"/>
    </source>
</evidence>
<dbReference type="GO" id="GO:1990904">
    <property type="term" value="C:ribonucleoprotein complex"/>
    <property type="evidence" value="ECO:0007669"/>
    <property type="project" value="UniProtKB-KW"/>
</dbReference>
<evidence type="ECO:0000256" key="1">
    <source>
        <dbReference type="ARBA" id="ARBA00007337"/>
    </source>
</evidence>
<dbReference type="AlphaFoldDB" id="A0A0M3JCQ5"/>
<sequence length="117" mass="13396">EEYDQLCTVVNKIAHPLASRKLAKKIYKLIKKRLNMPYILIRQASQEKNYLRQGIKDVHKAIRRNEKGIVILAGDVSPLDIYSHMPALCEAKDLLYVFTPSRKHLGLATGSSIYFVK</sequence>
<dbReference type="InterPro" id="IPR004038">
    <property type="entry name" value="Ribosomal_eL8/eL30/eS12/Gad45"/>
</dbReference>
<accession>A0A0M3JCQ5</accession>
<name>A0A0M3JCQ5_ANISI</name>
<dbReference type="EMBL" id="UYRR01009865">
    <property type="protein sequence ID" value="VDK25135.1"/>
    <property type="molecule type" value="Genomic_DNA"/>
</dbReference>
<dbReference type="SUPFAM" id="SSF55315">
    <property type="entry name" value="L30e-like"/>
    <property type="match status" value="1"/>
</dbReference>
<reference evidence="6" key="1">
    <citation type="submission" date="2017-02" db="UniProtKB">
        <authorList>
            <consortium name="WormBaseParasite"/>
        </authorList>
    </citation>
    <scope>IDENTIFICATION</scope>
</reference>
<organism evidence="6">
    <name type="scientific">Anisakis simplex</name>
    <name type="common">Herring worm</name>
    <dbReference type="NCBI Taxonomy" id="6269"/>
    <lineage>
        <taxon>Eukaryota</taxon>
        <taxon>Metazoa</taxon>
        <taxon>Ecdysozoa</taxon>
        <taxon>Nematoda</taxon>
        <taxon>Chromadorea</taxon>
        <taxon>Rhabditida</taxon>
        <taxon>Spirurina</taxon>
        <taxon>Ascaridomorpha</taxon>
        <taxon>Ascaridoidea</taxon>
        <taxon>Anisakidae</taxon>
        <taxon>Anisakis</taxon>
        <taxon>Anisakis simplex complex</taxon>
    </lineage>
</organism>